<dbReference type="EMBL" id="CP010310">
    <property type="protein sequence ID" value="AJC21523.1"/>
    <property type="molecule type" value="Genomic_DNA"/>
</dbReference>
<keyword evidence="6 7" id="KW-0456">Lyase</keyword>
<accession>A0AAJ5CZM8</accession>
<comment type="subcellular location">
    <subcellularLocation>
        <location evidence="7">Cytoplasm</location>
    </subcellularLocation>
</comment>
<feature type="domain" description="Fumarate lyase N-terminal" evidence="8">
    <location>
        <begin position="15"/>
        <end position="308"/>
    </location>
</feature>
<evidence type="ECO:0000256" key="1">
    <source>
        <dbReference type="ARBA" id="ARBA00000985"/>
    </source>
</evidence>
<comment type="similarity">
    <text evidence="7">Belongs to the lyase 1 family. Argininosuccinate lyase subfamily.</text>
</comment>
<evidence type="ECO:0000256" key="5">
    <source>
        <dbReference type="ARBA" id="ARBA00022605"/>
    </source>
</evidence>
<dbReference type="InterPro" id="IPR029419">
    <property type="entry name" value="Arg_succ_lyase_C"/>
</dbReference>
<reference evidence="12" key="1">
    <citation type="submission" date="2014-12" db="EMBL/GenBank/DDBJ databases">
        <title>Complete Genome Sequencing of Pandoraea pulmonicola DSM 16583.</title>
        <authorList>
            <person name="Chan K.-G."/>
        </authorList>
    </citation>
    <scope>NUCLEOTIDE SEQUENCE [LARGE SCALE GENOMIC DNA]</scope>
    <source>
        <strain evidence="12">DSM 16583</strain>
    </source>
</reference>
<reference evidence="11 13" key="3">
    <citation type="submission" date="2018-06" db="EMBL/GenBank/DDBJ databases">
        <authorList>
            <consortium name="Pathogen Informatics"/>
            <person name="Doyle S."/>
        </authorList>
    </citation>
    <scope>NUCLEOTIDE SEQUENCE [LARGE SCALE GENOMIC DNA]</scope>
    <source>
        <strain evidence="11 13">NCTC13159</strain>
    </source>
</reference>
<dbReference type="Proteomes" id="UP000254589">
    <property type="component" value="Unassembled WGS sequence"/>
</dbReference>
<dbReference type="InterPro" id="IPR024083">
    <property type="entry name" value="Fumarase/histidase_N"/>
</dbReference>
<evidence type="ECO:0000313" key="12">
    <source>
        <dbReference type="Proteomes" id="UP000035086"/>
    </source>
</evidence>
<dbReference type="InterPro" id="IPR009049">
    <property type="entry name" value="Argininosuccinate_lyase"/>
</dbReference>
<dbReference type="FunFam" id="1.20.200.10:FF:000015">
    <property type="entry name" value="argininosuccinate lyase isoform X2"/>
    <property type="match status" value="1"/>
</dbReference>
<dbReference type="FunFam" id="1.10.275.10:FF:000002">
    <property type="entry name" value="Argininosuccinate lyase"/>
    <property type="match status" value="1"/>
</dbReference>
<keyword evidence="7" id="KW-0963">Cytoplasm</keyword>
<dbReference type="SUPFAM" id="SSF48557">
    <property type="entry name" value="L-aspartase-like"/>
    <property type="match status" value="1"/>
</dbReference>
<comment type="catalytic activity">
    <reaction evidence="1 7">
        <text>2-(N(omega)-L-arginino)succinate = fumarate + L-arginine</text>
        <dbReference type="Rhea" id="RHEA:24020"/>
        <dbReference type="ChEBI" id="CHEBI:29806"/>
        <dbReference type="ChEBI" id="CHEBI:32682"/>
        <dbReference type="ChEBI" id="CHEBI:57472"/>
        <dbReference type="EC" id="4.3.2.1"/>
    </reaction>
</comment>
<dbReference type="NCBIfam" id="TIGR00838">
    <property type="entry name" value="argH"/>
    <property type="match status" value="1"/>
</dbReference>
<dbReference type="Proteomes" id="UP000035086">
    <property type="component" value="Chromosome"/>
</dbReference>
<dbReference type="EC" id="4.3.2.1" evidence="3 7"/>
<dbReference type="FunFam" id="1.10.40.30:FF:000001">
    <property type="entry name" value="Argininosuccinate lyase"/>
    <property type="match status" value="1"/>
</dbReference>
<evidence type="ECO:0000256" key="3">
    <source>
        <dbReference type="ARBA" id="ARBA00012338"/>
    </source>
</evidence>
<dbReference type="Pfam" id="PF00206">
    <property type="entry name" value="Lyase_1"/>
    <property type="match status" value="1"/>
</dbReference>
<dbReference type="PANTHER" id="PTHR43814">
    <property type="entry name" value="ARGININOSUCCINATE LYASE"/>
    <property type="match status" value="1"/>
</dbReference>
<dbReference type="InterPro" id="IPR022761">
    <property type="entry name" value="Fumarate_lyase_N"/>
</dbReference>
<keyword evidence="5 7" id="KW-0028">Amino-acid biosynthesis</keyword>
<dbReference type="AlphaFoldDB" id="A0AAJ5CZM8"/>
<evidence type="ECO:0000256" key="2">
    <source>
        <dbReference type="ARBA" id="ARBA00004941"/>
    </source>
</evidence>
<dbReference type="PRINTS" id="PR00149">
    <property type="entry name" value="FUMRATELYASE"/>
</dbReference>
<dbReference type="InterPro" id="IPR008948">
    <property type="entry name" value="L-Aspartase-like"/>
</dbReference>
<reference evidence="10" key="2">
    <citation type="submission" date="2016-11" db="EMBL/GenBank/DDBJ databases">
        <title>Complete Genome Sequencing of Pandoraea pulmonicola DSM 16583.</title>
        <authorList>
            <person name="Chan K.-G."/>
        </authorList>
    </citation>
    <scope>NUCLEOTIDE SEQUENCE</scope>
    <source>
        <strain evidence="10">DSM 16583</strain>
    </source>
</reference>
<dbReference type="PRINTS" id="PR00145">
    <property type="entry name" value="ARGSUCLYASE"/>
</dbReference>
<evidence type="ECO:0000256" key="7">
    <source>
        <dbReference type="HAMAP-Rule" id="MF_00006"/>
    </source>
</evidence>
<comment type="pathway">
    <text evidence="2 7">Amino-acid biosynthesis; L-arginine biosynthesis; L-arginine from L-ornithine and carbamoyl phosphate: step 3/3.</text>
</comment>
<keyword evidence="12" id="KW-1185">Reference proteome</keyword>
<dbReference type="Gene3D" id="1.10.40.30">
    <property type="entry name" value="Fumarase/aspartase (C-terminal domain)"/>
    <property type="match status" value="1"/>
</dbReference>
<gene>
    <name evidence="11" type="primary">argH_1</name>
    <name evidence="7" type="synonym">argH</name>
    <name evidence="11" type="ORF">NCTC13159_01158</name>
    <name evidence="10" type="ORF">RO07_15360</name>
</gene>
<dbReference type="PROSITE" id="PS00163">
    <property type="entry name" value="FUMARATE_LYASES"/>
    <property type="match status" value="1"/>
</dbReference>
<protein>
    <recommendedName>
        <fullName evidence="3 7">Argininosuccinate lyase</fullName>
        <shortName evidence="7">ASAL</shortName>
        <ecNumber evidence="3 7">4.3.2.1</ecNumber>
    </recommendedName>
    <alternativeName>
        <fullName evidence="7">Arginosuccinase</fullName>
    </alternativeName>
</protein>
<feature type="domain" description="Argininosuccinate lyase C-terminal" evidence="9">
    <location>
        <begin position="371"/>
        <end position="439"/>
    </location>
</feature>
<dbReference type="KEGG" id="ppul:RO07_15360"/>
<organism evidence="11 13">
    <name type="scientific">Pandoraea pulmonicola</name>
    <dbReference type="NCBI Taxonomy" id="93221"/>
    <lineage>
        <taxon>Bacteria</taxon>
        <taxon>Pseudomonadati</taxon>
        <taxon>Pseudomonadota</taxon>
        <taxon>Betaproteobacteria</taxon>
        <taxon>Burkholderiales</taxon>
        <taxon>Burkholderiaceae</taxon>
        <taxon>Pandoraea</taxon>
    </lineage>
</organism>
<evidence type="ECO:0000313" key="11">
    <source>
        <dbReference type="EMBL" id="SUA89690.1"/>
    </source>
</evidence>
<dbReference type="PANTHER" id="PTHR43814:SF1">
    <property type="entry name" value="ARGININOSUCCINATE LYASE"/>
    <property type="match status" value="1"/>
</dbReference>
<name>A0AAJ5CZM8_PANPU</name>
<dbReference type="Gene3D" id="1.20.200.10">
    <property type="entry name" value="Fumarase/aspartase (Central domain)"/>
    <property type="match status" value="1"/>
</dbReference>
<dbReference type="Pfam" id="PF14698">
    <property type="entry name" value="ASL_C2"/>
    <property type="match status" value="1"/>
</dbReference>
<dbReference type="GO" id="GO:0042450">
    <property type="term" value="P:L-arginine biosynthetic process via ornithine"/>
    <property type="evidence" value="ECO:0007669"/>
    <property type="project" value="UniProtKB-UniRule"/>
</dbReference>
<evidence type="ECO:0000313" key="13">
    <source>
        <dbReference type="Proteomes" id="UP000254589"/>
    </source>
</evidence>
<dbReference type="HAMAP" id="MF_00006">
    <property type="entry name" value="Arg_succ_lyase"/>
    <property type="match status" value="1"/>
</dbReference>
<dbReference type="RefSeq" id="WP_039409256.1">
    <property type="nucleotide sequence ID" value="NZ_CP010310.2"/>
</dbReference>
<evidence type="ECO:0000259" key="8">
    <source>
        <dbReference type="Pfam" id="PF00206"/>
    </source>
</evidence>
<evidence type="ECO:0000256" key="6">
    <source>
        <dbReference type="ARBA" id="ARBA00023239"/>
    </source>
</evidence>
<dbReference type="GO" id="GO:0005829">
    <property type="term" value="C:cytosol"/>
    <property type="evidence" value="ECO:0007669"/>
    <property type="project" value="TreeGrafter"/>
</dbReference>
<proteinExistence type="inferred from homology"/>
<dbReference type="EMBL" id="UGSJ01000001">
    <property type="protein sequence ID" value="SUA89690.1"/>
    <property type="molecule type" value="Genomic_DNA"/>
</dbReference>
<dbReference type="GO" id="GO:0004056">
    <property type="term" value="F:argininosuccinate lyase activity"/>
    <property type="evidence" value="ECO:0007669"/>
    <property type="project" value="UniProtKB-UniRule"/>
</dbReference>
<dbReference type="InterPro" id="IPR000362">
    <property type="entry name" value="Fumarate_lyase_fam"/>
</dbReference>
<evidence type="ECO:0000313" key="10">
    <source>
        <dbReference type="EMBL" id="AJC21523.1"/>
    </source>
</evidence>
<evidence type="ECO:0000256" key="4">
    <source>
        <dbReference type="ARBA" id="ARBA00022571"/>
    </source>
</evidence>
<sequence>MTSQLHKKGEAWSARFSEPVSELVKRYTASVFFDKRLALFDIEGSLAHADMLAAQGIISAEDLADIQRGMTQIREEIERGEFEWQLDLEDVHLNIEARLTALIGNAGKRLHTGRSRNDQVATDIRLWLRSEIDRIGAHLGDLRRALLDLAEQHSATILPGFTHLQVAQPVTFGHHLMAYFEMFSRDAERMLDVRRRVNRLPLGAAALAGTSYPIDRERVAATLGFEEVCTNSLDAVSDRDFAIEFTAAAALVMTHVSRFSEELVLWMSPRVGFIDLADRFCTGSSIMPQKKNPDVPELARGKTGRVNGHLIALLTLMKGQPLAYNKDNQEDKEPLFDTVDTVIDTLRIFADMVPGIKVREANMRNAALQGFSTATDLADYLVKKGLPFRDAHEIVAHAVKICSDREIDLAELSLAELQKFSPLVGEDVFDYLTLEGSVASRNHIGGTAPAQVQRAIAAARAKLAK</sequence>
<dbReference type="InterPro" id="IPR020557">
    <property type="entry name" value="Fumarate_lyase_CS"/>
</dbReference>
<keyword evidence="4 7" id="KW-0055">Arginine biosynthesis</keyword>
<evidence type="ECO:0000259" key="9">
    <source>
        <dbReference type="Pfam" id="PF14698"/>
    </source>
</evidence>
<dbReference type="Gene3D" id="1.10.275.10">
    <property type="entry name" value="Fumarase/aspartase (N-terminal domain)"/>
    <property type="match status" value="1"/>
</dbReference>
<dbReference type="CDD" id="cd01359">
    <property type="entry name" value="Argininosuccinate_lyase"/>
    <property type="match status" value="1"/>
</dbReference>